<sequence>MVPMTFTMWLIKEKGFASKAQFDSLVNTLPYEGRRKLILYYEIEYKYYLDTRPTQLELKIE</sequence>
<evidence type="ECO:0000313" key="1">
    <source>
        <dbReference type="EMBL" id="MVX66351.1"/>
    </source>
</evidence>
<accession>A0A964W4B5</accession>
<protein>
    <submittedName>
        <fullName evidence="1">Uncharacterized protein</fullName>
    </submittedName>
</protein>
<comment type="caution">
    <text evidence="1">The sequence shown here is derived from an EMBL/GenBank/DDBJ whole genome shotgun (WGS) entry which is preliminary data.</text>
</comment>
<gene>
    <name evidence="1" type="ORF">GKZ28_21990</name>
</gene>
<dbReference type="Proteomes" id="UP000656077">
    <property type="component" value="Unassembled WGS sequence"/>
</dbReference>
<organism evidence="1 2">
    <name type="scientific">Clostridium chromiireducens</name>
    <dbReference type="NCBI Taxonomy" id="225345"/>
    <lineage>
        <taxon>Bacteria</taxon>
        <taxon>Bacillati</taxon>
        <taxon>Bacillota</taxon>
        <taxon>Clostridia</taxon>
        <taxon>Eubacteriales</taxon>
        <taxon>Clostridiaceae</taxon>
        <taxon>Clostridium</taxon>
    </lineage>
</organism>
<proteinExistence type="predicted"/>
<name>A0A964W4B5_9CLOT</name>
<evidence type="ECO:0000313" key="2">
    <source>
        <dbReference type="Proteomes" id="UP000656077"/>
    </source>
</evidence>
<dbReference type="EMBL" id="WSRQ01000053">
    <property type="protein sequence ID" value="MVX66351.1"/>
    <property type="molecule type" value="Genomic_DNA"/>
</dbReference>
<dbReference type="AlphaFoldDB" id="A0A964W4B5"/>
<reference evidence="1" key="1">
    <citation type="submission" date="2019-12" db="EMBL/GenBank/DDBJ databases">
        <title>Microbes associate with the intestines of laboratory mice.</title>
        <authorList>
            <person name="Navarre W."/>
            <person name="Wong E."/>
        </authorList>
    </citation>
    <scope>NUCLEOTIDE SEQUENCE</scope>
    <source>
        <strain evidence="1">NM79_F5</strain>
    </source>
</reference>